<feature type="region of interest" description="Disordered" evidence="3">
    <location>
        <begin position="263"/>
        <end position="283"/>
    </location>
</feature>
<dbReference type="EMBL" id="JAUIQD010000003">
    <property type="protein sequence ID" value="KAK3357487.1"/>
    <property type="molecule type" value="Genomic_DNA"/>
</dbReference>
<dbReference type="Proteomes" id="UP001275084">
    <property type="component" value="Unassembled WGS sequence"/>
</dbReference>
<evidence type="ECO:0000256" key="3">
    <source>
        <dbReference type="SAM" id="MobiDB-lite"/>
    </source>
</evidence>
<keyword evidence="2" id="KW-0175">Coiled coil</keyword>
<dbReference type="InterPro" id="IPR018612">
    <property type="entry name" value="NSRP1_N"/>
</dbReference>
<feature type="domain" description="Nuclear speckle splicing regulatory protein 1 N-terminal" evidence="4">
    <location>
        <begin position="116"/>
        <end position="232"/>
    </location>
</feature>
<feature type="compositionally biased region" description="Acidic residues" evidence="3">
    <location>
        <begin position="30"/>
        <end position="39"/>
    </location>
</feature>
<evidence type="ECO:0000259" key="4">
    <source>
        <dbReference type="Pfam" id="PF09745"/>
    </source>
</evidence>
<feature type="region of interest" description="Disordered" evidence="3">
    <location>
        <begin position="1"/>
        <end position="121"/>
    </location>
</feature>
<dbReference type="AlphaFoldDB" id="A0AAJ0HM91"/>
<protein>
    <submittedName>
        <fullName evidence="5">Coiled-coil domain-containing protein 55-domain containing protein</fullName>
    </submittedName>
</protein>
<feature type="compositionally biased region" description="Basic and acidic residues" evidence="3">
    <location>
        <begin position="200"/>
        <end position="229"/>
    </location>
</feature>
<feature type="compositionally biased region" description="Basic and acidic residues" evidence="3">
    <location>
        <begin position="402"/>
        <end position="426"/>
    </location>
</feature>
<dbReference type="Pfam" id="PF09745">
    <property type="entry name" value="NSRP1_N"/>
    <property type="match status" value="1"/>
</dbReference>
<evidence type="ECO:0000256" key="1">
    <source>
        <dbReference type="ARBA" id="ARBA00010126"/>
    </source>
</evidence>
<feature type="region of interest" description="Disordered" evidence="3">
    <location>
        <begin position="139"/>
        <end position="159"/>
    </location>
</feature>
<comment type="caution">
    <text evidence="5">The sequence shown here is derived from an EMBL/GenBank/DDBJ whole genome shotgun (WGS) entry which is preliminary data.</text>
</comment>
<proteinExistence type="inferred from homology"/>
<dbReference type="GO" id="GO:0000381">
    <property type="term" value="P:regulation of alternative mRNA splicing, via spliceosome"/>
    <property type="evidence" value="ECO:0007669"/>
    <property type="project" value="InterPro"/>
</dbReference>
<reference evidence="5" key="2">
    <citation type="submission" date="2023-06" db="EMBL/GenBank/DDBJ databases">
        <authorList>
            <consortium name="Lawrence Berkeley National Laboratory"/>
            <person name="Haridas S."/>
            <person name="Hensen N."/>
            <person name="Bonometti L."/>
            <person name="Westerberg I."/>
            <person name="Brannstrom I.O."/>
            <person name="Guillou S."/>
            <person name="Cros-Aarteil S."/>
            <person name="Calhoun S."/>
            <person name="Kuo A."/>
            <person name="Mondo S."/>
            <person name="Pangilinan J."/>
            <person name="Riley R."/>
            <person name="Labutti K."/>
            <person name="Andreopoulos B."/>
            <person name="Lipzen A."/>
            <person name="Chen C."/>
            <person name="Yanf M."/>
            <person name="Daum C."/>
            <person name="Ng V."/>
            <person name="Clum A."/>
            <person name="Steindorff A."/>
            <person name="Ohm R."/>
            <person name="Martin F."/>
            <person name="Silar P."/>
            <person name="Natvig D."/>
            <person name="Lalanne C."/>
            <person name="Gautier V."/>
            <person name="Ament-Velasquez S.L."/>
            <person name="Kruys A."/>
            <person name="Hutchinson M.I."/>
            <person name="Powell A.J."/>
            <person name="Barry K."/>
            <person name="Miller A.N."/>
            <person name="Grigoriev I.V."/>
            <person name="Debuchy R."/>
            <person name="Gladieux P."/>
            <person name="Thoren M.H."/>
            <person name="Johannesson H."/>
        </authorList>
    </citation>
    <scope>NUCLEOTIDE SEQUENCE</scope>
    <source>
        <strain evidence="5">CBS 955.72</strain>
    </source>
</reference>
<name>A0AAJ0HM91_9PEZI</name>
<sequence>MSKPGFSFGLKKSGPTKPALTRRKPTTFGGDDDDDDDDGFLAAAQQKKQQPGAKAVGISSLDAFEGLSNPSPSRKKPNSRGGGPPPPPSARPTAKPQIPSQFGDLSSALDTHKYARAEAEGDDPLIYDYDAVYDSLKAAGAAAKKEAEEKGSGDRRQPRYFDALLQAADVRERDRLIAEEKRLKRERDAEGDAFADKEAFVTEAYKRQQEENRRLEEAEKRREEAEQKKNKNRGLADFYKQMLDKGEEEHAAKVKAVEQLKATGGGVLPEGEKEGAEKEKTATERAREINALGGSVVINDDGEVVDKRQLLRGGLNVAPKKKVEAQQEKVRLAARTPGNAGVSTKGIFNISGGKNAMRERQTRMLEAQLEETLKRSREEADEERAKVELVSKSRKTGADISSAKERYLARKKAAEEAKKKEEAESA</sequence>
<feature type="compositionally biased region" description="Basic and acidic residues" evidence="3">
    <location>
        <begin position="371"/>
        <end position="391"/>
    </location>
</feature>
<evidence type="ECO:0000256" key="2">
    <source>
        <dbReference type="ARBA" id="ARBA00023054"/>
    </source>
</evidence>
<evidence type="ECO:0000313" key="5">
    <source>
        <dbReference type="EMBL" id="KAK3357487.1"/>
    </source>
</evidence>
<reference evidence="5" key="1">
    <citation type="journal article" date="2023" name="Mol. Phylogenet. Evol.">
        <title>Genome-scale phylogeny and comparative genomics of the fungal order Sordariales.</title>
        <authorList>
            <person name="Hensen N."/>
            <person name="Bonometti L."/>
            <person name="Westerberg I."/>
            <person name="Brannstrom I.O."/>
            <person name="Guillou S."/>
            <person name="Cros-Aarteil S."/>
            <person name="Calhoun S."/>
            <person name="Haridas S."/>
            <person name="Kuo A."/>
            <person name="Mondo S."/>
            <person name="Pangilinan J."/>
            <person name="Riley R."/>
            <person name="LaButti K."/>
            <person name="Andreopoulos B."/>
            <person name="Lipzen A."/>
            <person name="Chen C."/>
            <person name="Yan M."/>
            <person name="Daum C."/>
            <person name="Ng V."/>
            <person name="Clum A."/>
            <person name="Steindorff A."/>
            <person name="Ohm R.A."/>
            <person name="Martin F."/>
            <person name="Silar P."/>
            <person name="Natvig D.O."/>
            <person name="Lalanne C."/>
            <person name="Gautier V."/>
            <person name="Ament-Velasquez S.L."/>
            <person name="Kruys A."/>
            <person name="Hutchinson M.I."/>
            <person name="Powell A.J."/>
            <person name="Barry K."/>
            <person name="Miller A.N."/>
            <person name="Grigoriev I.V."/>
            <person name="Debuchy R."/>
            <person name="Gladieux P."/>
            <person name="Hiltunen Thoren M."/>
            <person name="Johannesson H."/>
        </authorList>
    </citation>
    <scope>NUCLEOTIDE SEQUENCE</scope>
    <source>
        <strain evidence="5">CBS 955.72</strain>
    </source>
</reference>
<feature type="region of interest" description="Disordered" evidence="3">
    <location>
        <begin position="371"/>
        <end position="426"/>
    </location>
</feature>
<feature type="compositionally biased region" description="Basic and acidic residues" evidence="3">
    <location>
        <begin position="143"/>
        <end position="159"/>
    </location>
</feature>
<dbReference type="PANTHER" id="PTHR47845">
    <property type="entry name" value="NUCLEAR SPECKLE SPLICING REGULATORY PROTEIN 1 HOMOLOG"/>
    <property type="match status" value="1"/>
</dbReference>
<organism evidence="5 6">
    <name type="scientific">Lasiosphaeria hispida</name>
    <dbReference type="NCBI Taxonomy" id="260671"/>
    <lineage>
        <taxon>Eukaryota</taxon>
        <taxon>Fungi</taxon>
        <taxon>Dikarya</taxon>
        <taxon>Ascomycota</taxon>
        <taxon>Pezizomycotina</taxon>
        <taxon>Sordariomycetes</taxon>
        <taxon>Sordariomycetidae</taxon>
        <taxon>Sordariales</taxon>
        <taxon>Lasiosphaeriaceae</taxon>
        <taxon>Lasiosphaeria</taxon>
    </lineage>
</organism>
<feature type="compositionally biased region" description="Basic and acidic residues" evidence="3">
    <location>
        <begin position="270"/>
        <end position="283"/>
    </location>
</feature>
<gene>
    <name evidence="5" type="ORF">B0T25DRAFT_160331</name>
</gene>
<feature type="region of interest" description="Disordered" evidence="3">
    <location>
        <begin position="200"/>
        <end position="233"/>
    </location>
</feature>
<feature type="region of interest" description="Disordered" evidence="3">
    <location>
        <begin position="336"/>
        <end position="355"/>
    </location>
</feature>
<dbReference type="InterPro" id="IPR053246">
    <property type="entry name" value="NS_splicing_regulatory_protein"/>
</dbReference>
<feature type="compositionally biased region" description="Low complexity" evidence="3">
    <location>
        <begin position="42"/>
        <end position="55"/>
    </location>
</feature>
<feature type="compositionally biased region" description="Basic and acidic residues" evidence="3">
    <location>
        <begin position="110"/>
        <end position="119"/>
    </location>
</feature>
<comment type="similarity">
    <text evidence="1">Belongs to the NSRP1 family.</text>
</comment>
<accession>A0AAJ0HM91</accession>
<evidence type="ECO:0000313" key="6">
    <source>
        <dbReference type="Proteomes" id="UP001275084"/>
    </source>
</evidence>
<keyword evidence="6" id="KW-1185">Reference proteome</keyword>
<dbReference type="PANTHER" id="PTHR47845:SF1">
    <property type="entry name" value="NUCLEAR SPECKLE SPLICING REGULATORY PROTEIN 1 HOMOLOG"/>
    <property type="match status" value="1"/>
</dbReference>